<dbReference type="SMART" id="SM00360">
    <property type="entry name" value="RRM"/>
    <property type="match status" value="2"/>
</dbReference>
<dbReference type="FunFam" id="3.30.70.330:FF:000335">
    <property type="entry name" value="RNA-binding protein with multiple splicing 2"/>
    <property type="match status" value="1"/>
</dbReference>
<evidence type="ECO:0000313" key="5">
    <source>
        <dbReference type="EMBL" id="PKA53784.1"/>
    </source>
</evidence>
<dbReference type="Proteomes" id="UP000236161">
    <property type="component" value="Unassembled WGS sequence"/>
</dbReference>
<name>A0A2I0AE02_9ASPA</name>
<sequence>MNPRSLAVSPGQHYPSRSYDSLHYPPPPLGHIAPPPPVVSPPRFRSTYYSHHRVTPPPPASFGHANPDQLKISTLFVSGLPDDVKAREIHNLFRHHHGFDSCQLKYTGRGNQVVAFATFINHQSAMAAMTSLNGAIFDPETRATLHIELARTNSRKRPRGGAAYVVIDERAKVQKNADDWSDGGDGGSDEPSDTETDNSSKKEALAAKQSGKPENKPADGQAAPNASNNIAPCSTLFIANMGPTCKEEDLKHVLSKYSGFHMLKMRGRGGMPVAFADFEDVESSTAAMNSLQGTSLDSSDRGGLHIEYAKSRMRKN</sequence>
<protein>
    <recommendedName>
        <fullName evidence="4">RRM domain-containing protein</fullName>
    </recommendedName>
</protein>
<feature type="domain" description="RRM" evidence="4">
    <location>
        <begin position="234"/>
        <end position="311"/>
    </location>
</feature>
<feature type="region of interest" description="Disordered" evidence="3">
    <location>
        <begin position="1"/>
        <end position="27"/>
    </location>
</feature>
<gene>
    <name evidence="5" type="ORF">AXF42_Ash011263</name>
</gene>
<evidence type="ECO:0000256" key="3">
    <source>
        <dbReference type="SAM" id="MobiDB-lite"/>
    </source>
</evidence>
<dbReference type="PROSITE" id="PS50102">
    <property type="entry name" value="RRM"/>
    <property type="match status" value="2"/>
</dbReference>
<keyword evidence="6" id="KW-1185">Reference proteome</keyword>
<dbReference type="AlphaFoldDB" id="A0A2I0AE02"/>
<evidence type="ECO:0000256" key="1">
    <source>
        <dbReference type="ARBA" id="ARBA00022884"/>
    </source>
</evidence>
<dbReference type="Gene3D" id="3.30.70.330">
    <property type="match status" value="2"/>
</dbReference>
<dbReference type="FunFam" id="3.30.70.330:FF:000404">
    <property type="entry name" value="RNA-binding protein with multiple splicing"/>
    <property type="match status" value="1"/>
</dbReference>
<accession>A0A2I0AE02</accession>
<feature type="compositionally biased region" description="Acidic residues" evidence="3">
    <location>
        <begin position="179"/>
        <end position="196"/>
    </location>
</feature>
<dbReference type="InterPro" id="IPR000504">
    <property type="entry name" value="RRM_dom"/>
</dbReference>
<feature type="region of interest" description="Disordered" evidence="3">
    <location>
        <begin position="175"/>
        <end position="227"/>
    </location>
</feature>
<dbReference type="InterPro" id="IPR012677">
    <property type="entry name" value="Nucleotide-bd_a/b_plait_sf"/>
</dbReference>
<evidence type="ECO:0000256" key="2">
    <source>
        <dbReference type="PROSITE-ProRule" id="PRU00176"/>
    </source>
</evidence>
<dbReference type="InterPro" id="IPR035979">
    <property type="entry name" value="RBD_domain_sf"/>
</dbReference>
<dbReference type="GO" id="GO:0003723">
    <property type="term" value="F:RNA binding"/>
    <property type="evidence" value="ECO:0007669"/>
    <property type="project" value="UniProtKB-UniRule"/>
</dbReference>
<dbReference type="Pfam" id="PF00076">
    <property type="entry name" value="RRM_1"/>
    <property type="match status" value="2"/>
</dbReference>
<organism evidence="5 6">
    <name type="scientific">Apostasia shenzhenica</name>
    <dbReference type="NCBI Taxonomy" id="1088818"/>
    <lineage>
        <taxon>Eukaryota</taxon>
        <taxon>Viridiplantae</taxon>
        <taxon>Streptophyta</taxon>
        <taxon>Embryophyta</taxon>
        <taxon>Tracheophyta</taxon>
        <taxon>Spermatophyta</taxon>
        <taxon>Magnoliopsida</taxon>
        <taxon>Liliopsida</taxon>
        <taxon>Asparagales</taxon>
        <taxon>Orchidaceae</taxon>
        <taxon>Apostasioideae</taxon>
        <taxon>Apostasia</taxon>
    </lineage>
</organism>
<dbReference type="OrthoDB" id="431169at2759"/>
<feature type="domain" description="RRM" evidence="4">
    <location>
        <begin position="73"/>
        <end position="152"/>
    </location>
</feature>
<proteinExistence type="predicted"/>
<dbReference type="EMBL" id="KZ451988">
    <property type="protein sequence ID" value="PKA53784.1"/>
    <property type="molecule type" value="Genomic_DNA"/>
</dbReference>
<evidence type="ECO:0000313" key="6">
    <source>
        <dbReference type="Proteomes" id="UP000236161"/>
    </source>
</evidence>
<dbReference type="PANTHER" id="PTHR10501">
    <property type="entry name" value="U1 SMALL NUCLEAR RIBONUCLEOPROTEIN A/U2 SMALL NUCLEAR RIBONUCLEOPROTEIN B"/>
    <property type="match status" value="1"/>
</dbReference>
<evidence type="ECO:0000259" key="4">
    <source>
        <dbReference type="PROSITE" id="PS50102"/>
    </source>
</evidence>
<reference evidence="5 6" key="1">
    <citation type="journal article" date="2017" name="Nature">
        <title>The Apostasia genome and the evolution of orchids.</title>
        <authorList>
            <person name="Zhang G.Q."/>
            <person name="Liu K.W."/>
            <person name="Li Z."/>
            <person name="Lohaus R."/>
            <person name="Hsiao Y.Y."/>
            <person name="Niu S.C."/>
            <person name="Wang J.Y."/>
            <person name="Lin Y.C."/>
            <person name="Xu Q."/>
            <person name="Chen L.J."/>
            <person name="Yoshida K."/>
            <person name="Fujiwara S."/>
            <person name="Wang Z.W."/>
            <person name="Zhang Y.Q."/>
            <person name="Mitsuda N."/>
            <person name="Wang M."/>
            <person name="Liu G.H."/>
            <person name="Pecoraro L."/>
            <person name="Huang H.X."/>
            <person name="Xiao X.J."/>
            <person name="Lin M."/>
            <person name="Wu X.Y."/>
            <person name="Wu W.L."/>
            <person name="Chen Y.Y."/>
            <person name="Chang S.B."/>
            <person name="Sakamoto S."/>
            <person name="Ohme-Takagi M."/>
            <person name="Yagi M."/>
            <person name="Zeng S.J."/>
            <person name="Shen C.Y."/>
            <person name="Yeh C.M."/>
            <person name="Luo Y.B."/>
            <person name="Tsai W.C."/>
            <person name="Van de Peer Y."/>
            <person name="Liu Z.J."/>
        </authorList>
    </citation>
    <scope>NUCLEOTIDE SEQUENCE [LARGE SCALE GENOMIC DNA]</scope>
    <source>
        <strain evidence="6">cv. Shenzhen</strain>
        <tissue evidence="5">Stem</tissue>
    </source>
</reference>
<dbReference type="STRING" id="1088818.A0A2I0AE02"/>
<feature type="compositionally biased region" description="Basic and acidic residues" evidence="3">
    <location>
        <begin position="198"/>
        <end position="217"/>
    </location>
</feature>
<dbReference type="SUPFAM" id="SSF54928">
    <property type="entry name" value="RNA-binding domain, RBD"/>
    <property type="match status" value="1"/>
</dbReference>
<keyword evidence="1 2" id="KW-0694">RNA-binding</keyword>